<proteinExistence type="predicted"/>
<accession>A0A6J7WSL1</accession>
<feature type="compositionally biased region" description="Basic residues" evidence="1">
    <location>
        <begin position="1"/>
        <end position="10"/>
    </location>
</feature>
<feature type="region of interest" description="Disordered" evidence="1">
    <location>
        <begin position="73"/>
        <end position="96"/>
    </location>
</feature>
<protein>
    <submittedName>
        <fullName evidence="2">Uncharacterized protein</fullName>
    </submittedName>
</protein>
<feature type="compositionally biased region" description="Basic and acidic residues" evidence="1">
    <location>
        <begin position="80"/>
        <end position="96"/>
    </location>
</feature>
<organism evidence="2">
    <name type="scientific">uncultured Caudovirales phage</name>
    <dbReference type="NCBI Taxonomy" id="2100421"/>
    <lineage>
        <taxon>Viruses</taxon>
        <taxon>Duplodnaviria</taxon>
        <taxon>Heunggongvirae</taxon>
        <taxon>Uroviricota</taxon>
        <taxon>Caudoviricetes</taxon>
        <taxon>Peduoviridae</taxon>
        <taxon>Maltschvirus</taxon>
        <taxon>Maltschvirus maltsch</taxon>
    </lineage>
</organism>
<reference evidence="2" key="1">
    <citation type="submission" date="2020-05" db="EMBL/GenBank/DDBJ databases">
        <authorList>
            <person name="Chiriac C."/>
            <person name="Salcher M."/>
            <person name="Ghai R."/>
            <person name="Kavagutti S V."/>
        </authorList>
    </citation>
    <scope>NUCLEOTIDE SEQUENCE</scope>
</reference>
<dbReference type="EMBL" id="LR798288">
    <property type="protein sequence ID" value="CAB5220936.1"/>
    <property type="molecule type" value="Genomic_DNA"/>
</dbReference>
<gene>
    <name evidence="2" type="ORF">UFOVP247_59</name>
</gene>
<evidence type="ECO:0000313" key="2">
    <source>
        <dbReference type="EMBL" id="CAB5220936.1"/>
    </source>
</evidence>
<feature type="compositionally biased region" description="Basic and acidic residues" evidence="1">
    <location>
        <begin position="12"/>
        <end position="21"/>
    </location>
</feature>
<feature type="region of interest" description="Disordered" evidence="1">
    <location>
        <begin position="1"/>
        <end position="21"/>
    </location>
</feature>
<name>A0A6J7WSL1_9CAUD</name>
<sequence>MAKKAKRAKYTSKGERHSVSRDLVKAVRREKPEVVKIMDQLKMWAKGKRTMVTIANPNPNETNKRFIRVEGNHPAAFGPWKRDEKKLNRDRSAVND</sequence>
<evidence type="ECO:0000256" key="1">
    <source>
        <dbReference type="SAM" id="MobiDB-lite"/>
    </source>
</evidence>